<feature type="non-terminal residue" evidence="1">
    <location>
        <position position="1"/>
    </location>
</feature>
<name>A0A9N9JZ51_9GLOM</name>
<proteinExistence type="predicted"/>
<dbReference type="Proteomes" id="UP000789396">
    <property type="component" value="Unassembled WGS sequence"/>
</dbReference>
<keyword evidence="2" id="KW-1185">Reference proteome</keyword>
<organism evidence="1 2">
    <name type="scientific">Racocetra fulgida</name>
    <dbReference type="NCBI Taxonomy" id="60492"/>
    <lineage>
        <taxon>Eukaryota</taxon>
        <taxon>Fungi</taxon>
        <taxon>Fungi incertae sedis</taxon>
        <taxon>Mucoromycota</taxon>
        <taxon>Glomeromycotina</taxon>
        <taxon>Glomeromycetes</taxon>
        <taxon>Diversisporales</taxon>
        <taxon>Gigasporaceae</taxon>
        <taxon>Racocetra</taxon>
    </lineage>
</organism>
<dbReference type="EMBL" id="CAJVPZ010076005">
    <property type="protein sequence ID" value="CAG8804323.1"/>
    <property type="molecule type" value="Genomic_DNA"/>
</dbReference>
<comment type="caution">
    <text evidence="1">The sequence shown here is derived from an EMBL/GenBank/DDBJ whole genome shotgun (WGS) entry which is preliminary data.</text>
</comment>
<sequence length="73" mass="8422">NSGHYKAICKACDKKFSPEKPSQIEKHIISKCTKVSETIKEVVIYIIESCANLPNIFRTKHSNEQLRLDKFLE</sequence>
<protein>
    <submittedName>
        <fullName evidence="1">6400_t:CDS:1</fullName>
    </submittedName>
</protein>
<dbReference type="AlphaFoldDB" id="A0A9N9JZ51"/>
<feature type="non-terminal residue" evidence="1">
    <location>
        <position position="73"/>
    </location>
</feature>
<dbReference type="OrthoDB" id="2440364at2759"/>
<reference evidence="1" key="1">
    <citation type="submission" date="2021-06" db="EMBL/GenBank/DDBJ databases">
        <authorList>
            <person name="Kallberg Y."/>
            <person name="Tangrot J."/>
            <person name="Rosling A."/>
        </authorList>
    </citation>
    <scope>NUCLEOTIDE SEQUENCE</scope>
    <source>
        <strain evidence="1">IN212</strain>
    </source>
</reference>
<accession>A0A9N9JZ51</accession>
<evidence type="ECO:0000313" key="1">
    <source>
        <dbReference type="EMBL" id="CAG8804323.1"/>
    </source>
</evidence>
<evidence type="ECO:0000313" key="2">
    <source>
        <dbReference type="Proteomes" id="UP000789396"/>
    </source>
</evidence>
<gene>
    <name evidence="1" type="ORF">RFULGI_LOCUS18068</name>
</gene>